<dbReference type="Proteomes" id="UP000650467">
    <property type="component" value="Unassembled WGS sequence"/>
</dbReference>
<protein>
    <recommendedName>
        <fullName evidence="3">WSC domain-containing protein</fullName>
    </recommendedName>
</protein>
<dbReference type="SMART" id="SM00321">
    <property type="entry name" value="WSC"/>
    <property type="match status" value="3"/>
</dbReference>
<feature type="region of interest" description="Disordered" evidence="2">
    <location>
        <begin position="454"/>
        <end position="501"/>
    </location>
</feature>
<proteinExistence type="predicted"/>
<dbReference type="PANTHER" id="PTHR45964:SF5">
    <property type="entry name" value="WSCD FAMILY MEMBER CG9164"/>
    <property type="match status" value="1"/>
</dbReference>
<dbReference type="AlphaFoldDB" id="A0A835TKB4"/>
<dbReference type="InterPro" id="IPR002889">
    <property type="entry name" value="WSC_carb-bd"/>
</dbReference>
<dbReference type="Pfam" id="PF01822">
    <property type="entry name" value="WSC"/>
    <property type="match status" value="3"/>
</dbReference>
<accession>A0A835TKB4</accession>
<feature type="compositionally biased region" description="Pro residues" evidence="2">
    <location>
        <begin position="454"/>
        <end position="498"/>
    </location>
</feature>
<gene>
    <name evidence="4" type="ORF">HXX76_004220</name>
</gene>
<dbReference type="OrthoDB" id="2019572at2759"/>
<dbReference type="PROSITE" id="PS51212">
    <property type="entry name" value="WSC"/>
    <property type="match status" value="3"/>
</dbReference>
<keyword evidence="1" id="KW-0677">Repeat</keyword>
<evidence type="ECO:0000259" key="3">
    <source>
        <dbReference type="PROSITE" id="PS51212"/>
    </source>
</evidence>
<dbReference type="InterPro" id="IPR051589">
    <property type="entry name" value="Sialate-O-sulfotransferase"/>
</dbReference>
<name>A0A835TKB4_CHLIN</name>
<feature type="domain" description="WSC" evidence="3">
    <location>
        <begin position="620"/>
        <end position="724"/>
    </location>
</feature>
<evidence type="ECO:0000256" key="2">
    <source>
        <dbReference type="SAM" id="MobiDB-lite"/>
    </source>
</evidence>
<evidence type="ECO:0000313" key="5">
    <source>
        <dbReference type="Proteomes" id="UP000650467"/>
    </source>
</evidence>
<evidence type="ECO:0000313" key="4">
    <source>
        <dbReference type="EMBL" id="KAG2440106.1"/>
    </source>
</evidence>
<keyword evidence="5" id="KW-1185">Reference proteome</keyword>
<organism evidence="4 5">
    <name type="scientific">Chlamydomonas incerta</name>
    <dbReference type="NCBI Taxonomy" id="51695"/>
    <lineage>
        <taxon>Eukaryota</taxon>
        <taxon>Viridiplantae</taxon>
        <taxon>Chlorophyta</taxon>
        <taxon>core chlorophytes</taxon>
        <taxon>Chlorophyceae</taxon>
        <taxon>CS clade</taxon>
        <taxon>Chlamydomonadales</taxon>
        <taxon>Chlamydomonadaceae</taxon>
        <taxon>Chlamydomonas</taxon>
    </lineage>
</organism>
<evidence type="ECO:0000256" key="1">
    <source>
        <dbReference type="ARBA" id="ARBA00022737"/>
    </source>
</evidence>
<dbReference type="EMBL" id="JAEHOC010000007">
    <property type="protein sequence ID" value="KAG2440106.1"/>
    <property type="molecule type" value="Genomic_DNA"/>
</dbReference>
<reference evidence="4" key="1">
    <citation type="journal article" date="2020" name="bioRxiv">
        <title>Comparative genomics of Chlamydomonas.</title>
        <authorList>
            <person name="Craig R.J."/>
            <person name="Hasan A.R."/>
            <person name="Ness R.W."/>
            <person name="Keightley P.D."/>
        </authorList>
    </citation>
    <scope>NUCLEOTIDE SEQUENCE</scope>
    <source>
        <strain evidence="4">SAG 7.73</strain>
    </source>
</reference>
<feature type="domain" description="WSC" evidence="3">
    <location>
        <begin position="330"/>
        <end position="442"/>
    </location>
</feature>
<feature type="domain" description="WSC" evidence="3">
    <location>
        <begin position="501"/>
        <end position="606"/>
    </location>
</feature>
<comment type="caution">
    <text evidence="4">The sequence shown here is derived from an EMBL/GenBank/DDBJ whole genome shotgun (WGS) entry which is preliminary data.</text>
</comment>
<sequence>MGGCTSSTASVTAGAANSTVPCATSARPAIPSPALSAAAISSAPITPPAVSCATVADSIAAGSAVAIPTASVTAGAANSTVPCATSARPAIPSPALSAAAISSAPITPPAVSCATVAVSVAAGSAVAIPTASVTAGAANSTVPCATSAHPTIPTASLSAATISSAPVTPPAVSCATVAGSVAAGSAVAIPTGTALAGSAFSAAAYTRAPVAGASPATTFAVPWAALAAAAVACTPLAAASFSTAPFASPAVPTTAVARTSVATVTAGPPGTAFTPTCSACATCTSLPRATSSRAAVASPAVASATLACPALPSPALAKAAFTASALYPDGPRLVGCFNEPICPSSWNPLYLTEGRLMAILTWDGGALTQEYCRDLAASRYYRYFALENRDQCWGTNDLGAYTGASGGGRTYETLLSSCSGACPGNATQYCGGACKALIYDRGFIFRPPLPPSPAPLVPSPPLPPQPPSPLPPSPSPPQPWPRPPRPPRPPPPPSPAPPEGAGTQLGCFAEPVCLSDWNPLVDSASRRMLLLGWDGAAMTQEACRRATADVFLRYFALEAGAQCWATNDISAYQGRQAALSDCAQPCPGNSSAACGGSCKALMFDRGPAVPQLPALNFTGSYTYLGCYRDNPWAAGRALPYGLADTGAWRRDMTPRLCAALTATRGYSHFGVQNGNECWADNDATRAMLLYGVADNATAACASPCAGNSSITCGGSGWNAVYSLMSPAPTPPPREPAFWTVEVNQMRPDPSQPPVPWVHMFHAISDGGLVAARLAGALGGVIVRDAAARVEAAYVRAGLYGGRNPLLSPEHLVVSGSTGAGVYVGEVTHGAVIPGHFLSWALTWDQAAAAATTSTVLATDDGGFDGLWLWQSMTAEAHVPPAYRRMMANASHLWVVRAEDLDYCAAAKYRGVYVCNFGGLPASTRRRQLWDEAAASGAMSSDVAGCGEAIRAGEWSLPDASIRVLQKIWTQDLGRSAATFHVISTASTRGWYRVADLWTQYLAANGVAAVGLNAGQVQPALNRAAGSVPLLGAGWALVNYGYSDDAEFQDQMRDLLRAQLYWHGADEVARKSHFFLLWDNAARGKDILNEFGLGDGADARVYWSDCLDCVEVQWAASCTTYNGSNALLPHMKAAQDLRRPEVAEHLDRFYGPGASPKPLTAEQVMAVMKTSWPDALPGACACDGMCYAPP</sequence>
<dbReference type="PANTHER" id="PTHR45964">
    <property type="entry name" value="WSCD FAMILY MEMBER CG9164"/>
    <property type="match status" value="1"/>
</dbReference>